<dbReference type="Proteomes" id="UP000660021">
    <property type="component" value="Unassembled WGS sequence"/>
</dbReference>
<dbReference type="EMBL" id="JACOPR010000007">
    <property type="protein sequence ID" value="MBC5731415.1"/>
    <property type="molecule type" value="Genomic_DNA"/>
</dbReference>
<dbReference type="InterPro" id="IPR014710">
    <property type="entry name" value="RmlC-like_jellyroll"/>
</dbReference>
<dbReference type="InterPro" id="IPR013096">
    <property type="entry name" value="Cupin_2"/>
</dbReference>
<dbReference type="SUPFAM" id="SSF47413">
    <property type="entry name" value="lambda repressor-like DNA-binding domains"/>
    <property type="match status" value="1"/>
</dbReference>
<evidence type="ECO:0000256" key="1">
    <source>
        <dbReference type="ARBA" id="ARBA00023125"/>
    </source>
</evidence>
<dbReference type="InterPro" id="IPR050807">
    <property type="entry name" value="TransReg_Diox_bact_type"/>
</dbReference>
<gene>
    <name evidence="3" type="ORF">H8S34_11300</name>
</gene>
<dbReference type="PROSITE" id="PS50943">
    <property type="entry name" value="HTH_CROC1"/>
    <property type="match status" value="1"/>
</dbReference>
<proteinExistence type="predicted"/>
<dbReference type="SMART" id="SM00530">
    <property type="entry name" value="HTH_XRE"/>
    <property type="match status" value="1"/>
</dbReference>
<dbReference type="PANTHER" id="PTHR46797:SF1">
    <property type="entry name" value="METHYLPHOSPHONATE SYNTHASE"/>
    <property type="match status" value="1"/>
</dbReference>
<keyword evidence="1" id="KW-0238">DNA-binding</keyword>
<dbReference type="Gene3D" id="1.10.260.40">
    <property type="entry name" value="lambda repressor-like DNA-binding domains"/>
    <property type="match status" value="1"/>
</dbReference>
<evidence type="ECO:0000313" key="3">
    <source>
        <dbReference type="EMBL" id="MBC5731415.1"/>
    </source>
</evidence>
<organism evidence="3 4">
    <name type="scientific">Pseudoflavonifractor hominis</name>
    <dbReference type="NCBI Taxonomy" id="2763059"/>
    <lineage>
        <taxon>Bacteria</taxon>
        <taxon>Bacillati</taxon>
        <taxon>Bacillota</taxon>
        <taxon>Clostridia</taxon>
        <taxon>Eubacteriales</taxon>
        <taxon>Oscillospiraceae</taxon>
        <taxon>Pseudoflavonifractor</taxon>
    </lineage>
</organism>
<sequence>MEVGEKLKRLRKERGLTLQALADKSGLSVSYLSNVEREATSPTLQHLGQICQALDILIADFLTEPAQEHRLYARREEFEPVFRLHSRVQYELALCGNPPYKCVCITMQGGGEEKEYSMGLPEGNFLLVTQGSMRLEMEGMSCTLHPMDVALVPAHTPHTYANAGEEPCISYWFSLAPAEPSRF</sequence>
<feature type="domain" description="HTH cro/C1-type" evidence="2">
    <location>
        <begin position="7"/>
        <end position="61"/>
    </location>
</feature>
<dbReference type="InterPro" id="IPR011051">
    <property type="entry name" value="RmlC_Cupin_sf"/>
</dbReference>
<dbReference type="SUPFAM" id="SSF51182">
    <property type="entry name" value="RmlC-like cupins"/>
    <property type="match status" value="1"/>
</dbReference>
<dbReference type="Gene3D" id="2.60.120.10">
    <property type="entry name" value="Jelly Rolls"/>
    <property type="match status" value="1"/>
</dbReference>
<evidence type="ECO:0000313" key="4">
    <source>
        <dbReference type="Proteomes" id="UP000660021"/>
    </source>
</evidence>
<protein>
    <submittedName>
        <fullName evidence="3">Helix-turn-helix domain-containing protein</fullName>
    </submittedName>
</protein>
<comment type="caution">
    <text evidence="3">The sequence shown here is derived from an EMBL/GenBank/DDBJ whole genome shotgun (WGS) entry which is preliminary data.</text>
</comment>
<dbReference type="CDD" id="cd00093">
    <property type="entry name" value="HTH_XRE"/>
    <property type="match status" value="1"/>
</dbReference>
<dbReference type="PANTHER" id="PTHR46797">
    <property type="entry name" value="HTH-TYPE TRANSCRIPTIONAL REGULATOR"/>
    <property type="match status" value="1"/>
</dbReference>
<evidence type="ECO:0000259" key="2">
    <source>
        <dbReference type="PROSITE" id="PS50943"/>
    </source>
</evidence>
<dbReference type="InterPro" id="IPR001387">
    <property type="entry name" value="Cro/C1-type_HTH"/>
</dbReference>
<name>A0ABR7HVA7_9FIRM</name>
<dbReference type="Pfam" id="PF01381">
    <property type="entry name" value="HTH_3"/>
    <property type="match status" value="1"/>
</dbReference>
<dbReference type="RefSeq" id="WP_186964024.1">
    <property type="nucleotide sequence ID" value="NZ_JACOPR010000007.1"/>
</dbReference>
<accession>A0ABR7HVA7</accession>
<dbReference type="InterPro" id="IPR010982">
    <property type="entry name" value="Lambda_DNA-bd_dom_sf"/>
</dbReference>
<reference evidence="3 4" key="1">
    <citation type="submission" date="2020-08" db="EMBL/GenBank/DDBJ databases">
        <title>Genome public.</title>
        <authorList>
            <person name="Liu C."/>
            <person name="Sun Q."/>
        </authorList>
    </citation>
    <scope>NUCLEOTIDE SEQUENCE [LARGE SCALE GENOMIC DNA]</scope>
    <source>
        <strain evidence="3 4">New-38</strain>
    </source>
</reference>
<keyword evidence="4" id="KW-1185">Reference proteome</keyword>
<dbReference type="Pfam" id="PF07883">
    <property type="entry name" value="Cupin_2"/>
    <property type="match status" value="1"/>
</dbReference>